<feature type="compositionally biased region" description="Low complexity" evidence="4">
    <location>
        <begin position="682"/>
        <end position="691"/>
    </location>
</feature>
<dbReference type="Pfam" id="PF05701">
    <property type="entry name" value="WEMBL"/>
    <property type="match status" value="2"/>
</dbReference>
<reference evidence="5" key="1">
    <citation type="submission" date="2021-01" db="UniProtKB">
        <authorList>
            <consortium name="EnsemblPlants"/>
        </authorList>
    </citation>
    <scope>IDENTIFICATION</scope>
</reference>
<feature type="compositionally biased region" description="Polar residues" evidence="4">
    <location>
        <begin position="78"/>
        <end position="94"/>
    </location>
</feature>
<organism evidence="5 6">
    <name type="scientific">Kalanchoe fedtschenkoi</name>
    <name type="common">Lavender scallops</name>
    <name type="synonym">South American air plant</name>
    <dbReference type="NCBI Taxonomy" id="63787"/>
    <lineage>
        <taxon>Eukaryota</taxon>
        <taxon>Viridiplantae</taxon>
        <taxon>Streptophyta</taxon>
        <taxon>Embryophyta</taxon>
        <taxon>Tracheophyta</taxon>
        <taxon>Spermatophyta</taxon>
        <taxon>Magnoliopsida</taxon>
        <taxon>eudicotyledons</taxon>
        <taxon>Gunneridae</taxon>
        <taxon>Pentapetalae</taxon>
        <taxon>Saxifragales</taxon>
        <taxon>Crassulaceae</taxon>
        <taxon>Kalanchoe</taxon>
    </lineage>
</organism>
<name>A0A7N0V6T0_KALFE</name>
<evidence type="ECO:0000256" key="1">
    <source>
        <dbReference type="ARBA" id="ARBA00005485"/>
    </source>
</evidence>
<dbReference type="GO" id="GO:0005829">
    <property type="term" value="C:cytosol"/>
    <property type="evidence" value="ECO:0007669"/>
    <property type="project" value="TreeGrafter"/>
</dbReference>
<dbReference type="PANTHER" id="PTHR32054">
    <property type="entry name" value="HEAVY CHAIN, PUTATIVE, EXPRESSED-RELATED-RELATED"/>
    <property type="match status" value="1"/>
</dbReference>
<evidence type="ECO:0000313" key="6">
    <source>
        <dbReference type="Proteomes" id="UP000594263"/>
    </source>
</evidence>
<dbReference type="GO" id="GO:0009903">
    <property type="term" value="P:chloroplast avoidance movement"/>
    <property type="evidence" value="ECO:0007669"/>
    <property type="project" value="TreeGrafter"/>
</dbReference>
<dbReference type="AlphaFoldDB" id="A0A7N0V6T0"/>
<evidence type="ECO:0000256" key="2">
    <source>
        <dbReference type="ARBA" id="ARBA00023054"/>
    </source>
</evidence>
<feature type="coiled-coil region" evidence="3">
    <location>
        <begin position="181"/>
        <end position="540"/>
    </location>
</feature>
<keyword evidence="2 3" id="KW-0175">Coiled coil</keyword>
<dbReference type="Gramene" id="Kaladp0152s0004.1.v1.1">
    <property type="protein sequence ID" value="Kaladp0152s0004.1.v1.1"/>
    <property type="gene ID" value="Kaladp0152s0004.v1.1"/>
</dbReference>
<dbReference type="Proteomes" id="UP000594263">
    <property type="component" value="Unplaced"/>
</dbReference>
<feature type="region of interest" description="Disordered" evidence="4">
    <location>
        <begin position="1"/>
        <end position="145"/>
    </location>
</feature>
<feature type="compositionally biased region" description="Polar residues" evidence="4">
    <location>
        <begin position="13"/>
        <end position="29"/>
    </location>
</feature>
<dbReference type="GO" id="GO:0009904">
    <property type="term" value="P:chloroplast accumulation movement"/>
    <property type="evidence" value="ECO:0007669"/>
    <property type="project" value="TreeGrafter"/>
</dbReference>
<feature type="compositionally biased region" description="Polar residues" evidence="4">
    <location>
        <begin position="722"/>
        <end position="738"/>
    </location>
</feature>
<dbReference type="PANTHER" id="PTHR32054:SF31">
    <property type="entry name" value="PROTEIN WEAK CHLOROPLAST MOVEMENT UNDER BLUE LIGHT 1"/>
    <property type="match status" value="1"/>
</dbReference>
<dbReference type="EnsemblPlants" id="Kaladp0152s0004.1.v1.1">
    <property type="protein sequence ID" value="Kaladp0152s0004.1.v1.1"/>
    <property type="gene ID" value="Kaladp0152s0004.v1.1"/>
</dbReference>
<protein>
    <submittedName>
        <fullName evidence="5">Uncharacterized protein</fullName>
    </submittedName>
</protein>
<dbReference type="InterPro" id="IPR008545">
    <property type="entry name" value="Web"/>
</dbReference>
<feature type="compositionally biased region" description="Basic residues" evidence="4">
    <location>
        <begin position="698"/>
        <end position="708"/>
    </location>
</feature>
<evidence type="ECO:0000313" key="5">
    <source>
        <dbReference type="EnsemblPlants" id="Kaladp0152s0004.1.v1.1"/>
    </source>
</evidence>
<accession>A0A7N0V6T0</accession>
<evidence type="ECO:0000256" key="4">
    <source>
        <dbReference type="SAM" id="MobiDB-lite"/>
    </source>
</evidence>
<sequence length="771" mass="84324">MGDLVVLEDMPTPESSVPLPSSGDINSDANAKLPRPVGAGTVNDAPDSSTPKDSDNQDVASAGDSAETVNTCLADVKTLSSSSPIGSKTEQSILQPHEVSLPKVKALRVTEKPESNTSPKSAKSVDVDHSPRSLQPGIGGAPNKFQSVDSSRVVVDTAAPIESVKDAVSKFGGIVDWKTHKVQTLERRRCIDQELEKAQEEMCECRKRSQAAEDANMEVQNELERTIKQIEELELQLKRHVIADESGNTTVKQELEAVVAQHEAALAELKSAKDELEVVKNDLALRRVGEAPEDVEKAVQELTVELSAAKESLAAAQAAYIEAEDLRKASVAAREQDVLSWERELKQVEGEVEKLKQERRSAEDLQSELDSASALFSSLQAELASYIASKMKQETEDVRSKAEAENSKRKLASAKKEVELVKLKIEKAAAEVGILKQAASSLQSELDTELEAVVVMKKRGGIATVTVQSLEAELSTIKSEMTLVEMRKKEDRAKSVDLAIKLQQAAEEADHAKSLKQAVHDELRRARDEAEQAKAEACTTQTRLHATEKEIEASEASGKLALAAISALQETEAAQAKGDVDPENVVIISLEEYMALSKRAQEAEEHAKTRLAAALIQIEAAKECESESLQKLEEVSRELSAKKGGHSTATKKSEKAMNDKLRMEQELRSWRTKNEQRRKASESASFTSESAVYSPRSIKQRKDAKKSGKVVATEPHHDTHSPKSVSVDQSSVEYNSSPDVKVVKKKKRSLFPRLLMFFGKHKSHASKKAFI</sequence>
<feature type="region of interest" description="Disordered" evidence="4">
    <location>
        <begin position="638"/>
        <end position="739"/>
    </location>
</feature>
<comment type="similarity">
    <text evidence="1">Belongs to the WEB family.</text>
</comment>
<proteinExistence type="inferred from homology"/>
<keyword evidence="6" id="KW-1185">Reference proteome</keyword>
<evidence type="ECO:0000256" key="3">
    <source>
        <dbReference type="SAM" id="Coils"/>
    </source>
</evidence>
<feature type="compositionally biased region" description="Basic and acidic residues" evidence="4">
    <location>
        <begin position="651"/>
        <end position="681"/>
    </location>
</feature>